<organism evidence="1 2">
    <name type="scientific">Planoprotostelium fungivorum</name>
    <dbReference type="NCBI Taxonomy" id="1890364"/>
    <lineage>
        <taxon>Eukaryota</taxon>
        <taxon>Amoebozoa</taxon>
        <taxon>Evosea</taxon>
        <taxon>Variosea</taxon>
        <taxon>Cavosteliida</taxon>
        <taxon>Cavosteliaceae</taxon>
        <taxon>Planoprotostelium</taxon>
    </lineage>
</organism>
<comment type="caution">
    <text evidence="1">The sequence shown here is derived from an EMBL/GenBank/DDBJ whole genome shotgun (WGS) entry which is preliminary data.</text>
</comment>
<protein>
    <submittedName>
        <fullName evidence="1">Uncharacterized protein</fullName>
    </submittedName>
</protein>
<proteinExistence type="predicted"/>
<gene>
    <name evidence="1" type="ORF">PROFUN_14415</name>
</gene>
<dbReference type="Proteomes" id="UP000241769">
    <property type="component" value="Unassembled WGS sequence"/>
</dbReference>
<evidence type="ECO:0000313" key="2">
    <source>
        <dbReference type="Proteomes" id="UP000241769"/>
    </source>
</evidence>
<evidence type="ECO:0000313" key="1">
    <source>
        <dbReference type="EMBL" id="PRP76309.1"/>
    </source>
</evidence>
<dbReference type="AlphaFoldDB" id="A0A2P6MX69"/>
<dbReference type="InParanoid" id="A0A2P6MX69"/>
<reference evidence="1 2" key="1">
    <citation type="journal article" date="2018" name="Genome Biol. Evol.">
        <title>Multiple Roots of Fruiting Body Formation in Amoebozoa.</title>
        <authorList>
            <person name="Hillmann F."/>
            <person name="Forbes G."/>
            <person name="Novohradska S."/>
            <person name="Ferling I."/>
            <person name="Riege K."/>
            <person name="Groth M."/>
            <person name="Westermann M."/>
            <person name="Marz M."/>
            <person name="Spaller T."/>
            <person name="Winckler T."/>
            <person name="Schaap P."/>
            <person name="Glockner G."/>
        </authorList>
    </citation>
    <scope>NUCLEOTIDE SEQUENCE [LARGE SCALE GENOMIC DNA]</scope>
    <source>
        <strain evidence="1 2">Jena</strain>
    </source>
</reference>
<accession>A0A2P6MX69</accession>
<dbReference type="EMBL" id="MDYQ01000336">
    <property type="protein sequence ID" value="PRP76309.1"/>
    <property type="molecule type" value="Genomic_DNA"/>
</dbReference>
<sequence>MCTKHAQNRYKEKHRAHNNACFTFQTNRNTTHKAHPQTLISLCLLCSDFYLVCKHTKAYKCFAENLQTDHRKQAFSVCLVVGKCTMMQALRDIIRSLPLFCVNLICICVRVKALSVTEDNLPEY</sequence>
<name>A0A2P6MX69_9EUKA</name>
<keyword evidence="2" id="KW-1185">Reference proteome</keyword>